<proteinExistence type="predicted"/>
<evidence type="ECO:0000256" key="1">
    <source>
        <dbReference type="SAM" id="MobiDB-lite"/>
    </source>
</evidence>
<name>A0A3N6MG66_NATCH</name>
<reference evidence="3 4" key="1">
    <citation type="submission" date="2018-10" db="EMBL/GenBank/DDBJ databases">
        <title>Natrarchaeobius chitinivorans gen. nov., sp. nov., and Natrarchaeobius haloalkaliphilus sp. nov., alkaliphilic, chitin-utilizing haloarchaea from hypersaline alkaline lakes.</title>
        <authorList>
            <person name="Sorokin D.Y."/>
            <person name="Elcheninov A.G."/>
            <person name="Kostrikina N.A."/>
            <person name="Bale N.J."/>
            <person name="Sinninghe Damste J.S."/>
            <person name="Khijniak T.V."/>
            <person name="Kublanov I.V."/>
            <person name="Toshchakov S.V."/>
        </authorList>
    </citation>
    <scope>NUCLEOTIDE SEQUENCE [LARGE SCALE GENOMIC DNA]</scope>
    <source>
        <strain evidence="3 4">AArcht7</strain>
    </source>
</reference>
<keyword evidence="2" id="KW-0472">Membrane</keyword>
<evidence type="ECO:0000313" key="3">
    <source>
        <dbReference type="EMBL" id="RQH01968.1"/>
    </source>
</evidence>
<accession>A0A3N6MG66</accession>
<dbReference type="AlphaFoldDB" id="A0A3N6MG66"/>
<comment type="caution">
    <text evidence="3">The sequence shown here is derived from an EMBL/GenBank/DDBJ whole genome shotgun (WGS) entry which is preliminary data.</text>
</comment>
<dbReference type="OrthoDB" id="166447at2157"/>
<evidence type="ECO:0000256" key="2">
    <source>
        <dbReference type="SAM" id="Phobius"/>
    </source>
</evidence>
<keyword evidence="2" id="KW-0812">Transmembrane</keyword>
<sequence>MSPVAEPVAALLGLALTTAVFAAVYWDATRLEMARPLLWATITAGTCAVGVGLYLFVPTAPLTGVLLTANTGPVLYGFEREVTTEDDDPAEPGTLPHRK</sequence>
<keyword evidence="4" id="KW-1185">Reference proteome</keyword>
<feature type="region of interest" description="Disordered" evidence="1">
    <location>
        <begin position="80"/>
        <end position="99"/>
    </location>
</feature>
<feature type="transmembrane region" description="Helical" evidence="2">
    <location>
        <begin position="38"/>
        <end position="57"/>
    </location>
</feature>
<dbReference type="EMBL" id="REFZ01000003">
    <property type="protein sequence ID" value="RQH01968.1"/>
    <property type="molecule type" value="Genomic_DNA"/>
</dbReference>
<dbReference type="Proteomes" id="UP000281431">
    <property type="component" value="Unassembled WGS sequence"/>
</dbReference>
<protein>
    <submittedName>
        <fullName evidence="3">Uncharacterized protein</fullName>
    </submittedName>
</protein>
<evidence type="ECO:0000313" key="4">
    <source>
        <dbReference type="Proteomes" id="UP000281431"/>
    </source>
</evidence>
<gene>
    <name evidence="3" type="ORF">EA472_06610</name>
</gene>
<keyword evidence="2" id="KW-1133">Transmembrane helix</keyword>
<organism evidence="3 4">
    <name type="scientific">Natrarchaeobius chitinivorans</name>
    <dbReference type="NCBI Taxonomy" id="1679083"/>
    <lineage>
        <taxon>Archaea</taxon>
        <taxon>Methanobacteriati</taxon>
        <taxon>Methanobacteriota</taxon>
        <taxon>Stenosarchaea group</taxon>
        <taxon>Halobacteria</taxon>
        <taxon>Halobacteriales</taxon>
        <taxon>Natrialbaceae</taxon>
        <taxon>Natrarchaeobius</taxon>
    </lineage>
</organism>